<dbReference type="Gene3D" id="3.40.50.620">
    <property type="entry name" value="HUPs"/>
    <property type="match status" value="1"/>
</dbReference>
<accession>A0A4R3HSH0</accession>
<keyword evidence="1" id="KW-0812">Transmembrane</keyword>
<feature type="transmembrane region" description="Helical" evidence="1">
    <location>
        <begin position="33"/>
        <end position="58"/>
    </location>
</feature>
<protein>
    <submittedName>
        <fullName evidence="3">Uncharacterized SAM-binding protein YcdF (DUF218 family)</fullName>
    </submittedName>
</protein>
<evidence type="ECO:0000313" key="3">
    <source>
        <dbReference type="EMBL" id="TCS35604.1"/>
    </source>
</evidence>
<dbReference type="GO" id="GO:0043164">
    <property type="term" value="P:Gram-negative-bacterium-type cell wall biogenesis"/>
    <property type="evidence" value="ECO:0007669"/>
    <property type="project" value="TreeGrafter"/>
</dbReference>
<comment type="caution">
    <text evidence="3">The sequence shown here is derived from an EMBL/GenBank/DDBJ whole genome shotgun (WGS) entry which is preliminary data.</text>
</comment>
<keyword evidence="1" id="KW-0472">Membrane</keyword>
<keyword evidence="4" id="KW-1185">Reference proteome</keyword>
<name>A0A4R3HSH0_PAULE</name>
<dbReference type="CDD" id="cd06259">
    <property type="entry name" value="YdcF-like"/>
    <property type="match status" value="1"/>
</dbReference>
<feature type="transmembrane region" description="Helical" evidence="1">
    <location>
        <begin position="6"/>
        <end position="26"/>
    </location>
</feature>
<organism evidence="3 4">
    <name type="scientific">Paucimonas lemoignei</name>
    <name type="common">Pseudomonas lemoignei</name>
    <dbReference type="NCBI Taxonomy" id="29443"/>
    <lineage>
        <taxon>Bacteria</taxon>
        <taxon>Pseudomonadati</taxon>
        <taxon>Pseudomonadota</taxon>
        <taxon>Betaproteobacteria</taxon>
        <taxon>Burkholderiales</taxon>
        <taxon>Burkholderiaceae</taxon>
        <taxon>Paucimonas</taxon>
    </lineage>
</organism>
<dbReference type="Pfam" id="PF02698">
    <property type="entry name" value="DUF218"/>
    <property type="match status" value="1"/>
</dbReference>
<reference evidence="3 4" key="1">
    <citation type="submission" date="2019-03" db="EMBL/GenBank/DDBJ databases">
        <title>Genomic Encyclopedia of Type Strains, Phase IV (KMG-IV): sequencing the most valuable type-strain genomes for metagenomic binning, comparative biology and taxonomic classification.</title>
        <authorList>
            <person name="Goeker M."/>
        </authorList>
    </citation>
    <scope>NUCLEOTIDE SEQUENCE [LARGE SCALE GENOMIC DNA]</scope>
    <source>
        <strain evidence="3 4">DSM 7445</strain>
    </source>
</reference>
<dbReference type="PANTHER" id="PTHR30336">
    <property type="entry name" value="INNER MEMBRANE PROTEIN, PROBABLE PERMEASE"/>
    <property type="match status" value="1"/>
</dbReference>
<dbReference type="PANTHER" id="PTHR30336:SF4">
    <property type="entry name" value="ENVELOPE BIOGENESIS FACTOR ELYC"/>
    <property type="match status" value="1"/>
</dbReference>
<dbReference type="EMBL" id="SLZQ01000010">
    <property type="protein sequence ID" value="TCS35604.1"/>
    <property type="molecule type" value="Genomic_DNA"/>
</dbReference>
<proteinExistence type="predicted"/>
<dbReference type="GO" id="GO:0000270">
    <property type="term" value="P:peptidoglycan metabolic process"/>
    <property type="evidence" value="ECO:0007669"/>
    <property type="project" value="TreeGrafter"/>
</dbReference>
<dbReference type="InterPro" id="IPR003848">
    <property type="entry name" value="DUF218"/>
</dbReference>
<sequence length="259" mass="28161">MFNTLVGTILLPPLNLVLLTALGLWLARKRPRLGLSLSACTLAILTVFSTGVGARLLARPLENQNPALTSTANLDAQAIVVLGGGRIWDSPEYGGQDIPKMTTLGRLRYGAYLQRATGLPVLVTGGAPDGRTGSEAEMMARVLQDEMHVPVKWIENASDNTAQNAQYSAKILQEAGIQKIALVTDALHMPRARRAFEESGLTVVPAPTAFATTEHTSLKAWLPGATGMQVSYYAMHEWLGLLWYRLHRQSPPTFRFSAK</sequence>
<feature type="domain" description="DUF218" evidence="2">
    <location>
        <begin position="77"/>
        <end position="240"/>
    </location>
</feature>
<gene>
    <name evidence="3" type="ORF">EDC30_11072</name>
</gene>
<dbReference type="Proteomes" id="UP000295382">
    <property type="component" value="Unassembled WGS sequence"/>
</dbReference>
<keyword evidence="1" id="KW-1133">Transmembrane helix</keyword>
<dbReference type="GO" id="GO:0005886">
    <property type="term" value="C:plasma membrane"/>
    <property type="evidence" value="ECO:0007669"/>
    <property type="project" value="TreeGrafter"/>
</dbReference>
<dbReference type="AlphaFoldDB" id="A0A4R3HSH0"/>
<evidence type="ECO:0000313" key="4">
    <source>
        <dbReference type="Proteomes" id="UP000295382"/>
    </source>
</evidence>
<dbReference type="InterPro" id="IPR014729">
    <property type="entry name" value="Rossmann-like_a/b/a_fold"/>
</dbReference>
<dbReference type="InterPro" id="IPR051599">
    <property type="entry name" value="Cell_Envelope_Assoc"/>
</dbReference>
<evidence type="ECO:0000259" key="2">
    <source>
        <dbReference type="Pfam" id="PF02698"/>
    </source>
</evidence>
<evidence type="ECO:0000256" key="1">
    <source>
        <dbReference type="SAM" id="Phobius"/>
    </source>
</evidence>